<keyword evidence="2" id="KW-1185">Reference proteome</keyword>
<dbReference type="AlphaFoldDB" id="A0A9P1IH85"/>
<organism evidence="1 2">
    <name type="scientific">Caenorhabditis angaria</name>
    <dbReference type="NCBI Taxonomy" id="860376"/>
    <lineage>
        <taxon>Eukaryota</taxon>
        <taxon>Metazoa</taxon>
        <taxon>Ecdysozoa</taxon>
        <taxon>Nematoda</taxon>
        <taxon>Chromadorea</taxon>
        <taxon>Rhabditida</taxon>
        <taxon>Rhabditina</taxon>
        <taxon>Rhabditomorpha</taxon>
        <taxon>Rhabditoidea</taxon>
        <taxon>Rhabditidae</taxon>
        <taxon>Peloderinae</taxon>
        <taxon>Caenorhabditis</taxon>
    </lineage>
</organism>
<dbReference type="EMBL" id="CANHGI010000003">
    <property type="protein sequence ID" value="CAI5444570.1"/>
    <property type="molecule type" value="Genomic_DNA"/>
</dbReference>
<proteinExistence type="predicted"/>
<dbReference type="Proteomes" id="UP001152747">
    <property type="component" value="Unassembled WGS sequence"/>
</dbReference>
<evidence type="ECO:0000313" key="2">
    <source>
        <dbReference type="Proteomes" id="UP001152747"/>
    </source>
</evidence>
<evidence type="ECO:0000313" key="1">
    <source>
        <dbReference type="EMBL" id="CAI5444570.1"/>
    </source>
</evidence>
<sequence length="422" mass="49262">MDQEHYEIPKILKIVNSDRFSKNRTSHLLNREICPDVRKSRVSLKLQHLRLFERGKFKKVASLEQATVGFLRSSRFFVTCEGFDGYREISIYEFNGHFAVLKSKIHQNILEKLEIFDNFSETLLFWSPKLDRNFKEESLNFRVSPTIFYIPWNLQIDVDVSSVLYNRRTENLKSLLHPIKNGFIFSTCETILCVKISSKTPRKIDKNYQNFSKQEQIIWTNESPGKPFFENFENSQKIRRFLMETSNKERIIFTKNRKIPENLAIFVTKNALDLENLINYFVPKALANSGISAKLLGICDYEGDVLEVSVVDSVVKILVLTVCEVKVVTKLEEKENEVRNLFYVFKILAEWNAETGKISVKSVQNVKTVKPNEATNPAKWYPLKKFPENPGSRPDFLAQKSEDDTPFLRVFQREDQEIMIVE</sequence>
<protein>
    <submittedName>
        <fullName evidence="1">Uncharacterized protein</fullName>
    </submittedName>
</protein>
<comment type="caution">
    <text evidence="1">The sequence shown here is derived from an EMBL/GenBank/DDBJ whole genome shotgun (WGS) entry which is preliminary data.</text>
</comment>
<gene>
    <name evidence="1" type="ORF">CAMP_LOCUS7207</name>
</gene>
<name>A0A9P1IH85_9PELO</name>
<reference evidence="1" key="1">
    <citation type="submission" date="2022-11" db="EMBL/GenBank/DDBJ databases">
        <authorList>
            <person name="Kikuchi T."/>
        </authorList>
    </citation>
    <scope>NUCLEOTIDE SEQUENCE</scope>
    <source>
        <strain evidence="1">PS1010</strain>
    </source>
</reference>
<accession>A0A9P1IH85</accession>